<dbReference type="PANTHER" id="PTHR33638">
    <property type="entry name" value="SELENOPROTEIN H"/>
    <property type="match status" value="1"/>
</dbReference>
<organism evidence="2 3">
    <name type="scientific">Lupinus luteus</name>
    <name type="common">European yellow lupine</name>
    <dbReference type="NCBI Taxonomy" id="3873"/>
    <lineage>
        <taxon>Eukaryota</taxon>
        <taxon>Viridiplantae</taxon>
        <taxon>Streptophyta</taxon>
        <taxon>Embryophyta</taxon>
        <taxon>Tracheophyta</taxon>
        <taxon>Spermatophyta</taxon>
        <taxon>Magnoliopsida</taxon>
        <taxon>eudicotyledons</taxon>
        <taxon>Gunneridae</taxon>
        <taxon>Pentapetalae</taxon>
        <taxon>rosids</taxon>
        <taxon>fabids</taxon>
        <taxon>Fabales</taxon>
        <taxon>Fabaceae</taxon>
        <taxon>Papilionoideae</taxon>
        <taxon>50 kb inversion clade</taxon>
        <taxon>genistoids sensu lato</taxon>
        <taxon>core genistoids</taxon>
        <taxon>Genisteae</taxon>
        <taxon>Lupinus</taxon>
    </lineage>
</organism>
<dbReference type="InterPro" id="IPR052674">
    <property type="entry name" value="SelWTH-like"/>
</dbReference>
<comment type="caution">
    <text evidence="2">The sequence shown here is derived from an EMBL/GenBank/DDBJ whole genome shotgun (WGS) entry which is preliminary data.</text>
</comment>
<keyword evidence="3" id="KW-1185">Reference proteome</keyword>
<evidence type="ECO:0000313" key="2">
    <source>
        <dbReference type="EMBL" id="CAL0327243.1"/>
    </source>
</evidence>
<sequence>MATPNSDDNTSSDHDPVELSSEEDRTSPKRQKLGETEKEKEKESGKEESQGSGDEKVSNPPEEDPDEESDVELDDEDESDLDELIFHLRGEEIFFIEDRQKQLEAAKQGQEEDSSSSLPLPMLIIHHSEGDFFEKRAQEAKKALEERIPGIYVYVNSRQKYRLGIFYIRSEEQEQFIGLRMEPPFTELVELDMENLAWEISVFIRS</sequence>
<accession>A0AAV1Y0Z0</accession>
<feature type="region of interest" description="Disordered" evidence="1">
    <location>
        <begin position="1"/>
        <end position="78"/>
    </location>
</feature>
<evidence type="ECO:0000256" key="1">
    <source>
        <dbReference type="SAM" id="MobiDB-lite"/>
    </source>
</evidence>
<dbReference type="PANTHER" id="PTHR33638:SF1">
    <property type="entry name" value="SELENOPROTEIN H"/>
    <property type="match status" value="1"/>
</dbReference>
<dbReference type="EMBL" id="CAXHTB010000020">
    <property type="protein sequence ID" value="CAL0327243.1"/>
    <property type="molecule type" value="Genomic_DNA"/>
</dbReference>
<dbReference type="GO" id="GO:0005794">
    <property type="term" value="C:Golgi apparatus"/>
    <property type="evidence" value="ECO:0007669"/>
    <property type="project" value="TreeGrafter"/>
</dbReference>
<protein>
    <submittedName>
        <fullName evidence="2">Uncharacterized protein</fullName>
    </submittedName>
</protein>
<proteinExistence type="predicted"/>
<dbReference type="Proteomes" id="UP001497480">
    <property type="component" value="Unassembled WGS sequence"/>
</dbReference>
<feature type="compositionally biased region" description="Acidic residues" evidence="1">
    <location>
        <begin position="61"/>
        <end position="78"/>
    </location>
</feature>
<dbReference type="AlphaFoldDB" id="A0AAV1Y0Z0"/>
<evidence type="ECO:0000313" key="3">
    <source>
        <dbReference type="Proteomes" id="UP001497480"/>
    </source>
</evidence>
<gene>
    <name evidence="2" type="ORF">LLUT_LOCUS28303</name>
</gene>
<feature type="compositionally biased region" description="Basic and acidic residues" evidence="1">
    <location>
        <begin position="11"/>
        <end position="57"/>
    </location>
</feature>
<name>A0AAV1Y0Z0_LUPLU</name>
<reference evidence="2 3" key="1">
    <citation type="submission" date="2024-03" db="EMBL/GenBank/DDBJ databases">
        <authorList>
            <person name="Martinez-Hernandez J."/>
        </authorList>
    </citation>
    <scope>NUCLEOTIDE SEQUENCE [LARGE SCALE GENOMIC DNA]</scope>
</reference>